<keyword evidence="4" id="KW-0309">Germination</keyword>
<name>A0A2N3LJF8_9BACI</name>
<evidence type="ECO:0000256" key="5">
    <source>
        <dbReference type="ARBA" id="ARBA00022692"/>
    </source>
</evidence>
<evidence type="ECO:0000256" key="3">
    <source>
        <dbReference type="ARBA" id="ARBA00022448"/>
    </source>
</evidence>
<feature type="transmembrane region" description="Helical" evidence="8">
    <location>
        <begin position="271"/>
        <end position="292"/>
    </location>
</feature>
<dbReference type="RefSeq" id="WP_101354697.1">
    <property type="nucleotide sequence ID" value="NZ_PIQO01000009.1"/>
</dbReference>
<feature type="transmembrane region" description="Helical" evidence="8">
    <location>
        <begin position="193"/>
        <end position="210"/>
    </location>
</feature>
<feature type="transmembrane region" description="Helical" evidence="8">
    <location>
        <begin position="304"/>
        <end position="322"/>
    </location>
</feature>
<keyword evidence="3" id="KW-0813">Transport</keyword>
<comment type="subcellular location">
    <subcellularLocation>
        <location evidence="1">Membrane</location>
        <topology evidence="1">Multi-pass membrane protein</topology>
    </subcellularLocation>
</comment>
<dbReference type="NCBIfam" id="TIGR00912">
    <property type="entry name" value="2A0309"/>
    <property type="match status" value="1"/>
</dbReference>
<feature type="transmembrane region" description="Helical" evidence="8">
    <location>
        <begin position="334"/>
        <end position="357"/>
    </location>
</feature>
<gene>
    <name evidence="9" type="ORF">CWO92_13265</name>
</gene>
<keyword evidence="7 8" id="KW-0472">Membrane</keyword>
<proteinExistence type="inferred from homology"/>
<dbReference type="GO" id="GO:0016020">
    <property type="term" value="C:membrane"/>
    <property type="evidence" value="ECO:0007669"/>
    <property type="project" value="UniProtKB-SubCell"/>
</dbReference>
<evidence type="ECO:0000313" key="9">
    <source>
        <dbReference type="EMBL" id="PKR84673.1"/>
    </source>
</evidence>
<keyword evidence="10" id="KW-1185">Reference proteome</keyword>
<dbReference type="EMBL" id="PIQO01000009">
    <property type="protein sequence ID" value="PKR84673.1"/>
    <property type="molecule type" value="Genomic_DNA"/>
</dbReference>
<evidence type="ECO:0000256" key="8">
    <source>
        <dbReference type="SAM" id="Phobius"/>
    </source>
</evidence>
<keyword evidence="6 8" id="KW-1133">Transmembrane helix</keyword>
<dbReference type="AlphaFoldDB" id="A0A2N3LJF8"/>
<dbReference type="OrthoDB" id="2380240at2"/>
<dbReference type="Pfam" id="PF03845">
    <property type="entry name" value="Spore_permease"/>
    <property type="match status" value="1"/>
</dbReference>
<reference evidence="9 10" key="1">
    <citation type="submission" date="2017-11" db="EMBL/GenBank/DDBJ databases">
        <title>Bacillus camelliae sp. nov., isolated from pu'er tea.</title>
        <authorList>
            <person name="Niu L."/>
        </authorList>
    </citation>
    <scope>NUCLEOTIDE SEQUENCE [LARGE SCALE GENOMIC DNA]</scope>
    <source>
        <strain evidence="9 10">7578-1</strain>
    </source>
</reference>
<comment type="caution">
    <text evidence="9">The sequence shown here is derived from an EMBL/GenBank/DDBJ whole genome shotgun (WGS) entry which is preliminary data.</text>
</comment>
<organism evidence="9 10">
    <name type="scientific">Heyndrickxia camelliae</name>
    <dbReference type="NCBI Taxonomy" id="1707093"/>
    <lineage>
        <taxon>Bacteria</taxon>
        <taxon>Bacillati</taxon>
        <taxon>Bacillota</taxon>
        <taxon>Bacilli</taxon>
        <taxon>Bacillales</taxon>
        <taxon>Bacillaceae</taxon>
        <taxon>Heyndrickxia</taxon>
    </lineage>
</organism>
<dbReference type="GO" id="GO:0009847">
    <property type="term" value="P:spore germination"/>
    <property type="evidence" value="ECO:0007669"/>
    <property type="project" value="InterPro"/>
</dbReference>
<accession>A0A2N3LJF8</accession>
<dbReference type="Proteomes" id="UP000233440">
    <property type="component" value="Unassembled WGS sequence"/>
</dbReference>
<dbReference type="PANTHER" id="PTHR34975">
    <property type="entry name" value="SPORE GERMINATION PROTEIN A2"/>
    <property type="match status" value="1"/>
</dbReference>
<evidence type="ECO:0000256" key="4">
    <source>
        <dbReference type="ARBA" id="ARBA00022544"/>
    </source>
</evidence>
<feature type="transmembrane region" description="Helical" evidence="8">
    <location>
        <begin position="12"/>
        <end position="33"/>
    </location>
</feature>
<dbReference type="InterPro" id="IPR004761">
    <property type="entry name" value="Spore_GerAB"/>
</dbReference>
<feature type="transmembrane region" description="Helical" evidence="8">
    <location>
        <begin position="222"/>
        <end position="242"/>
    </location>
</feature>
<evidence type="ECO:0000256" key="2">
    <source>
        <dbReference type="ARBA" id="ARBA00007998"/>
    </source>
</evidence>
<protein>
    <submittedName>
        <fullName evidence="9">Spore gernimation protein GerB</fullName>
    </submittedName>
</protein>
<feature type="transmembrane region" description="Helical" evidence="8">
    <location>
        <begin position="123"/>
        <end position="142"/>
    </location>
</feature>
<dbReference type="PANTHER" id="PTHR34975:SF2">
    <property type="entry name" value="SPORE GERMINATION PROTEIN A2"/>
    <property type="match status" value="1"/>
</dbReference>
<evidence type="ECO:0000256" key="1">
    <source>
        <dbReference type="ARBA" id="ARBA00004141"/>
    </source>
</evidence>
<feature type="transmembrane region" description="Helical" evidence="8">
    <location>
        <begin position="45"/>
        <end position="64"/>
    </location>
</feature>
<evidence type="ECO:0000256" key="7">
    <source>
        <dbReference type="ARBA" id="ARBA00023136"/>
    </source>
</evidence>
<comment type="similarity">
    <text evidence="2">Belongs to the amino acid-polyamine-organocation (APC) superfamily. Spore germination protein (SGP) (TC 2.A.3.9) family.</text>
</comment>
<keyword evidence="5 8" id="KW-0812">Transmembrane</keyword>
<feature type="transmembrane region" description="Helical" evidence="8">
    <location>
        <begin position="85"/>
        <end position="103"/>
    </location>
</feature>
<evidence type="ECO:0000313" key="10">
    <source>
        <dbReference type="Proteomes" id="UP000233440"/>
    </source>
</evidence>
<sequence length="374" mass="43538">MQPQTVPESQKFSPYFIFYVIVTMQVGIGLLDFEKHVAKFAGYDGWQAVILSGLTTNVVMWLMIKQLEMVQGDFCDIHWSVFGKRVGSLLNILFAIYYLWYAITVLRNYIEIVQVWMFPDLSTFWFASGYLLLCIYIILGGIRTLVGISFFAFTLPFYIIFIQGFTIPFADFRHFFPLFDHSLNEIFVSSENMSLSNMGYETILIIYPFIKNKKKVKKWCQLSLIFTTLLYLYLTFITFAYFPVDQLEKEIWPTLTSFKIVNLPVVERFEFIGIANWCLIILPSICISLWCSSKLIKRTIKFKMKYNIFLLSILVLLGCIFFETRPQISILNSLINSIGFIIGNIYIPILTVLLWLTMKIKAKKKSKTEKSSTV</sequence>
<feature type="transmembrane region" description="Helical" evidence="8">
    <location>
        <begin position="149"/>
        <end position="170"/>
    </location>
</feature>
<evidence type="ECO:0000256" key="6">
    <source>
        <dbReference type="ARBA" id="ARBA00022989"/>
    </source>
</evidence>